<dbReference type="EMBL" id="CAJHNJ030000001">
    <property type="protein sequence ID" value="CAG9088880.1"/>
    <property type="molecule type" value="Genomic_DNA"/>
</dbReference>
<reference evidence="2" key="1">
    <citation type="submission" date="2020-11" db="EMBL/GenBank/DDBJ databases">
        <authorList>
            <person name="Whiteford S."/>
        </authorList>
    </citation>
    <scope>NUCLEOTIDE SEQUENCE</scope>
</reference>
<dbReference type="InterPro" id="IPR007052">
    <property type="entry name" value="CS_dom"/>
</dbReference>
<dbReference type="PANTHER" id="PTHR46492:SF1">
    <property type="entry name" value="DYNEIN AXONEMAL ASSEMBLY FACTOR 4"/>
    <property type="match status" value="1"/>
</dbReference>
<keyword evidence="3" id="KW-1185">Reference proteome</keyword>
<dbReference type="InterPro" id="IPR019734">
    <property type="entry name" value="TPR_rpt"/>
</dbReference>
<dbReference type="InterPro" id="IPR052004">
    <property type="entry name" value="Dynein_assembly_factor_4"/>
</dbReference>
<dbReference type="Gene3D" id="2.60.40.790">
    <property type="match status" value="1"/>
</dbReference>
<dbReference type="GO" id="GO:0003341">
    <property type="term" value="P:cilium movement"/>
    <property type="evidence" value="ECO:0007669"/>
    <property type="project" value="TreeGrafter"/>
</dbReference>
<dbReference type="Proteomes" id="UP000653454">
    <property type="component" value="Unassembled WGS sequence"/>
</dbReference>
<dbReference type="Pfam" id="PF04969">
    <property type="entry name" value="CS"/>
    <property type="match status" value="1"/>
</dbReference>
<sequence length="417" mass="47376">MPFLIKDLTWTQSSKAVHIRIPLTPGHDKVDLFATDAYLKAHLSPFFIEIFLLHDVDINKSTTTVKDDLIVFDLVKREEVEWESLEKELTKQQKMELKQQILAKCHEEAKKVSEDKVAAKSHLDRFAVQQAMAVDAQHHAIMDSRRDAQRKKAMDELEEWRVAAEKPAIEHSVAEITDDLPRAKLAELSSSEDEEPPMIKPKPVKTPAKTLVKSEYVERKKDELKNRVLPKLRSSGEVEITHTARTFPTPSRESQAAEEEAWIKNITLARRATGFLSEDLRPEEQDPQWCKNKGDEFFRSGNYLGAISAYTHGITLSDKLPSLFANRAATHFALGNFNKCLNDCSTALELMQPACEMNRRSRAKCIARRAAALARVGYLGKAIDEMKAAAKLLPEDQKIKQDIFDMERAWEQSPDSD</sequence>
<dbReference type="InterPro" id="IPR011990">
    <property type="entry name" value="TPR-like_helical_dom_sf"/>
</dbReference>
<organism evidence="2 3">
    <name type="scientific">Plutella xylostella</name>
    <name type="common">Diamondback moth</name>
    <name type="synonym">Plutella maculipennis</name>
    <dbReference type="NCBI Taxonomy" id="51655"/>
    <lineage>
        <taxon>Eukaryota</taxon>
        <taxon>Metazoa</taxon>
        <taxon>Ecdysozoa</taxon>
        <taxon>Arthropoda</taxon>
        <taxon>Hexapoda</taxon>
        <taxon>Insecta</taxon>
        <taxon>Pterygota</taxon>
        <taxon>Neoptera</taxon>
        <taxon>Endopterygota</taxon>
        <taxon>Lepidoptera</taxon>
        <taxon>Glossata</taxon>
        <taxon>Ditrysia</taxon>
        <taxon>Yponomeutoidea</taxon>
        <taxon>Plutellidae</taxon>
        <taxon>Plutella</taxon>
    </lineage>
</organism>
<gene>
    <name evidence="2" type="ORF">PLXY2_LOCUS130</name>
</gene>
<feature type="domain" description="CS" evidence="1">
    <location>
        <begin position="3"/>
        <end position="86"/>
    </location>
</feature>
<evidence type="ECO:0000313" key="3">
    <source>
        <dbReference type="Proteomes" id="UP000653454"/>
    </source>
</evidence>
<dbReference type="SUPFAM" id="SSF48452">
    <property type="entry name" value="TPR-like"/>
    <property type="match status" value="1"/>
</dbReference>
<dbReference type="InterPro" id="IPR008978">
    <property type="entry name" value="HSP20-like_chaperone"/>
</dbReference>
<dbReference type="AlphaFoldDB" id="A0A8S4D2B3"/>
<evidence type="ECO:0000259" key="1">
    <source>
        <dbReference type="PROSITE" id="PS51203"/>
    </source>
</evidence>
<protein>
    <submittedName>
        <fullName evidence="2">(diamondback moth) hypothetical protein</fullName>
    </submittedName>
</protein>
<comment type="caution">
    <text evidence="2">The sequence shown here is derived from an EMBL/GenBank/DDBJ whole genome shotgun (WGS) entry which is preliminary data.</text>
</comment>
<dbReference type="Gene3D" id="1.25.40.10">
    <property type="entry name" value="Tetratricopeptide repeat domain"/>
    <property type="match status" value="1"/>
</dbReference>
<proteinExistence type="predicted"/>
<dbReference type="GO" id="GO:0036158">
    <property type="term" value="P:outer dynein arm assembly"/>
    <property type="evidence" value="ECO:0007669"/>
    <property type="project" value="TreeGrafter"/>
</dbReference>
<dbReference type="PROSITE" id="PS51203">
    <property type="entry name" value="CS"/>
    <property type="match status" value="1"/>
</dbReference>
<accession>A0A8S4D2B3</accession>
<dbReference type="SMART" id="SM00028">
    <property type="entry name" value="TPR"/>
    <property type="match status" value="3"/>
</dbReference>
<dbReference type="PANTHER" id="PTHR46492">
    <property type="entry name" value="DYNEIN ASSEMBLY FACTOR 4, AXONEMAL"/>
    <property type="match status" value="1"/>
</dbReference>
<name>A0A8S4D2B3_PLUXY</name>
<dbReference type="GO" id="GO:0036159">
    <property type="term" value="P:inner dynein arm assembly"/>
    <property type="evidence" value="ECO:0007669"/>
    <property type="project" value="TreeGrafter"/>
</dbReference>
<dbReference type="SUPFAM" id="SSF49764">
    <property type="entry name" value="HSP20-like chaperones"/>
    <property type="match status" value="1"/>
</dbReference>
<evidence type="ECO:0000313" key="2">
    <source>
        <dbReference type="EMBL" id="CAG9088880.1"/>
    </source>
</evidence>